<dbReference type="GeneID" id="95982626"/>
<feature type="transmembrane region" description="Helical" evidence="5">
    <location>
        <begin position="379"/>
        <end position="397"/>
    </location>
</feature>
<comment type="caution">
    <text evidence="7">The sequence shown here is derived from an EMBL/GenBank/DDBJ whole genome shotgun (WGS) entry which is preliminary data.</text>
</comment>
<evidence type="ECO:0000313" key="8">
    <source>
        <dbReference type="Proteomes" id="UP001565368"/>
    </source>
</evidence>
<feature type="domain" description="Amino acid permease/ SLC12A" evidence="6">
    <location>
        <begin position="49"/>
        <end position="505"/>
    </location>
</feature>
<feature type="transmembrane region" description="Helical" evidence="5">
    <location>
        <begin position="159"/>
        <end position="179"/>
    </location>
</feature>
<evidence type="ECO:0000256" key="3">
    <source>
        <dbReference type="ARBA" id="ARBA00022989"/>
    </source>
</evidence>
<feature type="transmembrane region" description="Helical" evidence="5">
    <location>
        <begin position="331"/>
        <end position="353"/>
    </location>
</feature>
<proteinExistence type="predicted"/>
<feature type="transmembrane region" description="Helical" evidence="5">
    <location>
        <begin position="278"/>
        <end position="297"/>
    </location>
</feature>
<keyword evidence="2 5" id="KW-0812">Transmembrane</keyword>
<dbReference type="Pfam" id="PF00324">
    <property type="entry name" value="AA_permease"/>
    <property type="match status" value="1"/>
</dbReference>
<dbReference type="PANTHER" id="PTHR43341:SF15">
    <property type="entry name" value="GENERAL AMINO ACID PERMEASE AGP2"/>
    <property type="match status" value="1"/>
</dbReference>
<feature type="transmembrane region" description="Helical" evidence="5">
    <location>
        <begin position="486"/>
        <end position="505"/>
    </location>
</feature>
<dbReference type="PIRSF" id="PIRSF006060">
    <property type="entry name" value="AA_transporter"/>
    <property type="match status" value="1"/>
</dbReference>
<evidence type="ECO:0000256" key="1">
    <source>
        <dbReference type="ARBA" id="ARBA00004141"/>
    </source>
</evidence>
<keyword evidence="4 5" id="KW-0472">Membrane</keyword>
<feature type="transmembrane region" description="Helical" evidence="5">
    <location>
        <begin position="77"/>
        <end position="98"/>
    </location>
</feature>
<reference evidence="7 8" key="1">
    <citation type="submission" date="2023-08" db="EMBL/GenBank/DDBJ databases">
        <title>Annotated Genome Sequence of Vanrija albida AlHP1.</title>
        <authorList>
            <person name="Herzog R."/>
        </authorList>
    </citation>
    <scope>NUCLEOTIDE SEQUENCE [LARGE SCALE GENOMIC DNA]</scope>
    <source>
        <strain evidence="7 8">AlHP1</strain>
    </source>
</reference>
<feature type="transmembrane region" description="Helical" evidence="5">
    <location>
        <begin position="451"/>
        <end position="474"/>
    </location>
</feature>
<accession>A0ABR3QGH1</accession>
<feature type="transmembrane region" description="Helical" evidence="5">
    <location>
        <begin position="185"/>
        <end position="204"/>
    </location>
</feature>
<dbReference type="RefSeq" id="XP_069213743.1">
    <property type="nucleotide sequence ID" value="XM_069350199.1"/>
</dbReference>
<organism evidence="7 8">
    <name type="scientific">Vanrija albida</name>
    <dbReference type="NCBI Taxonomy" id="181172"/>
    <lineage>
        <taxon>Eukaryota</taxon>
        <taxon>Fungi</taxon>
        <taxon>Dikarya</taxon>
        <taxon>Basidiomycota</taxon>
        <taxon>Agaricomycotina</taxon>
        <taxon>Tremellomycetes</taxon>
        <taxon>Trichosporonales</taxon>
        <taxon>Trichosporonaceae</taxon>
        <taxon>Vanrija</taxon>
    </lineage>
</organism>
<gene>
    <name evidence="7" type="primary">AGP2_1</name>
    <name evidence="7" type="ORF">Q8F55_001583</name>
</gene>
<dbReference type="InterPro" id="IPR050524">
    <property type="entry name" value="APC_YAT"/>
</dbReference>
<dbReference type="Gene3D" id="1.20.1740.10">
    <property type="entry name" value="Amino acid/polyamine transporter I"/>
    <property type="match status" value="1"/>
</dbReference>
<dbReference type="InterPro" id="IPR004841">
    <property type="entry name" value="AA-permease/SLC12A_dom"/>
</dbReference>
<name>A0ABR3QGH1_9TREE</name>
<feature type="transmembrane region" description="Helical" evidence="5">
    <location>
        <begin position="52"/>
        <end position="71"/>
    </location>
</feature>
<evidence type="ECO:0000259" key="6">
    <source>
        <dbReference type="Pfam" id="PF00324"/>
    </source>
</evidence>
<evidence type="ECO:0000313" key="7">
    <source>
        <dbReference type="EMBL" id="KAL1413799.1"/>
    </source>
</evidence>
<evidence type="ECO:0000256" key="2">
    <source>
        <dbReference type="ARBA" id="ARBA00022692"/>
    </source>
</evidence>
<evidence type="ECO:0000256" key="4">
    <source>
        <dbReference type="ARBA" id="ARBA00023136"/>
    </source>
</evidence>
<comment type="subcellular location">
    <subcellularLocation>
        <location evidence="1">Membrane</location>
        <topology evidence="1">Multi-pass membrane protein</topology>
    </subcellularLocation>
</comment>
<sequence length="560" mass="61758">MSLKDDKMVADVYSREVDEGKVGEGGVSVLPGEGVPAHHNPHRGLKMRHVQLIAISGSIGATLFVSIGLPLTKSGPLGLLLGMAFWCSVVWTAANCLIEMTTLLPVDGGFVQLASRFVDSSFGCALGWNYYITQLSLVNFELTAIHVIVQFWDADLSPAITISWVLVLVAALNLWKVSWFGEVEFWISITKVILIFALTLYTFITMVGGNPKHDVYGFRFWKNPGVWGGRTAARKIVQAIFDSASWAVFAVVGPDYLSLISGEVKNPRRIMPKAFNSTIYRIISFYIVGSLCVGVVVSSNDDSLLGAIATGAKGAAKSPYIISMNRLGIPILPHIVNAFVLISCISTGNGFIYTSSRTLVGLSQRGQAPKIFNKTNRNGVPYVAVLASLLIGCLSYMSVSNGAAKVLNWWINLVSSTSLVTWAAIAITSMRFRKGLSVQGLMHILPVRGHWMPYSIYWLLFWSVLVAIFLGYYVFIPGQFTPQDFVFNYGSIFIYFAILISTKAYDWFVKKNHAWVIPAKEIDLTTGLEEIEAYTEACEAHRLEQKKTAGSKISNFFFRE</sequence>
<protein>
    <submittedName>
        <fullName evidence="7">General amino acid permease agp2</fullName>
    </submittedName>
</protein>
<dbReference type="EMBL" id="JBBXJM010000001">
    <property type="protein sequence ID" value="KAL1413799.1"/>
    <property type="molecule type" value="Genomic_DNA"/>
</dbReference>
<keyword evidence="8" id="KW-1185">Reference proteome</keyword>
<keyword evidence="3 5" id="KW-1133">Transmembrane helix</keyword>
<dbReference type="PANTHER" id="PTHR43341">
    <property type="entry name" value="AMINO ACID PERMEASE"/>
    <property type="match status" value="1"/>
</dbReference>
<feature type="transmembrane region" description="Helical" evidence="5">
    <location>
        <begin position="409"/>
        <end position="430"/>
    </location>
</feature>
<dbReference type="Proteomes" id="UP001565368">
    <property type="component" value="Unassembled WGS sequence"/>
</dbReference>
<evidence type="ECO:0000256" key="5">
    <source>
        <dbReference type="SAM" id="Phobius"/>
    </source>
</evidence>